<evidence type="ECO:0000256" key="5">
    <source>
        <dbReference type="ARBA" id="ARBA00023065"/>
    </source>
</evidence>
<dbReference type="InterPro" id="IPR036771">
    <property type="entry name" value="ATPsynth_dsu/esu_N"/>
</dbReference>
<protein>
    <submittedName>
        <fullName evidence="9">ATP synthase subunit delta</fullName>
    </submittedName>
</protein>
<accession>A0A0A2M4A3</accession>
<keyword evidence="7" id="KW-0066">ATP synthesis</keyword>
<keyword evidence="6" id="KW-0472">Membrane</keyword>
<keyword evidence="10" id="KW-1185">Reference proteome</keyword>
<comment type="function">
    <text evidence="1">Produces ATP from ADP in the presence of a proton gradient across the membrane.</text>
</comment>
<comment type="caution">
    <text evidence="9">The sequence shown here is derived from an EMBL/GenBank/DDBJ whole genome shotgun (WGS) entry which is preliminary data.</text>
</comment>
<evidence type="ECO:0000256" key="6">
    <source>
        <dbReference type="ARBA" id="ARBA00023136"/>
    </source>
</evidence>
<evidence type="ECO:0000313" key="9">
    <source>
        <dbReference type="EMBL" id="KGO87099.1"/>
    </source>
</evidence>
<comment type="similarity">
    <text evidence="3">Belongs to the ATPase epsilon chain family.</text>
</comment>
<proteinExistence type="inferred from homology"/>
<dbReference type="Pfam" id="PF02823">
    <property type="entry name" value="ATP-synt_DE_N"/>
    <property type="match status" value="1"/>
</dbReference>
<evidence type="ECO:0000256" key="2">
    <source>
        <dbReference type="ARBA" id="ARBA00004184"/>
    </source>
</evidence>
<organism evidence="9 10">
    <name type="scientific">Flavobacterium rivuli WB 3.3-2 = DSM 21788</name>
    <dbReference type="NCBI Taxonomy" id="1121895"/>
    <lineage>
        <taxon>Bacteria</taxon>
        <taxon>Pseudomonadati</taxon>
        <taxon>Bacteroidota</taxon>
        <taxon>Flavobacteriia</taxon>
        <taxon>Flavobacteriales</taxon>
        <taxon>Flavobacteriaceae</taxon>
        <taxon>Flavobacterium</taxon>
    </lineage>
</organism>
<dbReference type="AlphaFoldDB" id="A0A0A2M4A3"/>
<evidence type="ECO:0000256" key="7">
    <source>
        <dbReference type="ARBA" id="ARBA00023196"/>
    </source>
</evidence>
<dbReference type="GO" id="GO:0012505">
    <property type="term" value="C:endomembrane system"/>
    <property type="evidence" value="ECO:0007669"/>
    <property type="project" value="UniProtKB-SubCell"/>
</dbReference>
<dbReference type="STRING" id="1121895.GCA_000378485_01878"/>
<evidence type="ECO:0000256" key="4">
    <source>
        <dbReference type="ARBA" id="ARBA00022448"/>
    </source>
</evidence>
<dbReference type="RefSeq" id="WP_020213037.1">
    <property type="nucleotide sequence ID" value="NZ_JRLX01000006.1"/>
</dbReference>
<dbReference type="SUPFAM" id="SSF51344">
    <property type="entry name" value="Epsilon subunit of F1F0-ATP synthase N-terminal domain"/>
    <property type="match status" value="1"/>
</dbReference>
<dbReference type="EMBL" id="JRLX01000006">
    <property type="protein sequence ID" value="KGO87099.1"/>
    <property type="molecule type" value="Genomic_DNA"/>
</dbReference>
<dbReference type="CDD" id="cd12152">
    <property type="entry name" value="F1-ATPase_delta"/>
    <property type="match status" value="1"/>
</dbReference>
<dbReference type="InterPro" id="IPR001469">
    <property type="entry name" value="ATP_synth_F1_dsu/esu"/>
</dbReference>
<keyword evidence="7" id="KW-0139">CF(1)</keyword>
<feature type="domain" description="ATP synthase F1 complex delta/epsilon subunit N-terminal" evidence="8">
    <location>
        <begin position="2"/>
        <end position="54"/>
    </location>
</feature>
<dbReference type="OrthoDB" id="5294255at2"/>
<evidence type="ECO:0000259" key="8">
    <source>
        <dbReference type="Pfam" id="PF02823"/>
    </source>
</evidence>
<keyword evidence="4" id="KW-0813">Transport</keyword>
<dbReference type="GO" id="GO:0046933">
    <property type="term" value="F:proton-transporting ATP synthase activity, rotational mechanism"/>
    <property type="evidence" value="ECO:0007669"/>
    <property type="project" value="InterPro"/>
</dbReference>
<evidence type="ECO:0000256" key="3">
    <source>
        <dbReference type="ARBA" id="ARBA00005712"/>
    </source>
</evidence>
<evidence type="ECO:0000313" key="10">
    <source>
        <dbReference type="Proteomes" id="UP000030152"/>
    </source>
</evidence>
<dbReference type="GO" id="GO:0045259">
    <property type="term" value="C:proton-transporting ATP synthase complex"/>
    <property type="evidence" value="ECO:0007669"/>
    <property type="project" value="UniProtKB-KW"/>
</dbReference>
<dbReference type="InterPro" id="IPR020546">
    <property type="entry name" value="ATP_synth_F1_dsu/esu_N"/>
</dbReference>
<comment type="subcellular location">
    <subcellularLocation>
        <location evidence="2">Endomembrane system</location>
        <topology evidence="2">Peripheral membrane protein</topology>
    </subcellularLocation>
</comment>
<sequence length="95" mass="10306">MLSLEIVSPEGHLFKGNVTSVTVPGVDGEFQMLNHHANIVAILAQGSIKIAVPDFKANAAFSERFTKSDKDQKFLLPISSGTLELNDNKIIILVD</sequence>
<evidence type="ECO:0000256" key="1">
    <source>
        <dbReference type="ARBA" id="ARBA00003543"/>
    </source>
</evidence>
<dbReference type="Proteomes" id="UP000030152">
    <property type="component" value="Unassembled WGS sequence"/>
</dbReference>
<keyword evidence="5" id="KW-0406">Ion transport</keyword>
<dbReference type="eggNOG" id="COG0355">
    <property type="taxonomic scope" value="Bacteria"/>
</dbReference>
<dbReference type="Gene3D" id="2.60.15.10">
    <property type="entry name" value="F0F1 ATP synthase delta/epsilon subunit, N-terminal"/>
    <property type="match status" value="1"/>
</dbReference>
<reference evidence="9 10" key="1">
    <citation type="submission" date="2013-09" db="EMBL/GenBank/DDBJ databases">
        <authorList>
            <person name="Zeng Z."/>
            <person name="Chen C."/>
        </authorList>
    </citation>
    <scope>NUCLEOTIDE SEQUENCE [LARGE SCALE GENOMIC DNA]</scope>
    <source>
        <strain evidence="9 10">WB 3.3-2</strain>
    </source>
</reference>
<gene>
    <name evidence="9" type="ORF">Q765_07800</name>
</gene>
<name>A0A0A2M4A3_9FLAO</name>